<dbReference type="EMBL" id="CADEPI010000174">
    <property type="protein sequence ID" value="CAB3378907.1"/>
    <property type="molecule type" value="Genomic_DNA"/>
</dbReference>
<dbReference type="GO" id="GO:0042797">
    <property type="term" value="P:tRNA transcription by RNA polymerase III"/>
    <property type="evidence" value="ECO:0007669"/>
    <property type="project" value="TreeGrafter"/>
</dbReference>
<evidence type="ECO:0000313" key="2">
    <source>
        <dbReference type="EMBL" id="CAB3378907.1"/>
    </source>
</evidence>
<dbReference type="Proteomes" id="UP000494165">
    <property type="component" value="Unassembled WGS sequence"/>
</dbReference>
<dbReference type="PANTHER" id="PTHR12069">
    <property type="entry name" value="DNA-DIRECTED RNA POLYMERASES III 80 KDA POLYPEPTIDE RNA POLYMERASE III SUBUNIT 5"/>
    <property type="match status" value="1"/>
</dbReference>
<dbReference type="GO" id="GO:0005666">
    <property type="term" value="C:RNA polymerase III complex"/>
    <property type="evidence" value="ECO:0007669"/>
    <property type="project" value="TreeGrafter"/>
</dbReference>
<accession>A0A8S1D975</accession>
<dbReference type="OrthoDB" id="340681at2759"/>
<sequence length="470" mass="52972">MFGQKSPPHSLTNGVEEDDPVVQRIPVHLSKGSAGQLFLFEYNSNVLINNLDGDRIVKSRIKPKQQKVELHLKLDVESSNFNRDLARKLASGAQKTSVDASKNFIETQILTSSMAVPQNPERFAIAVAQSDGIHLNPLSGIVYLKPSFGYLDTTTKKREQKEGGPPTVEAAKPVTVKFSRQSAKQLKSNQIKADEQKRQEEEPWCETEFFEATHINSIREREKLNCDQTDHDVSNFFCETAESYLPALCPSQPNESSDEVKADGILSANELSKLPLNEQIKERMKQMHLTKFSRLKRLLGGSYSEQEIISGLCRVADLIKGNWVLKSSLLFDKEFTSIRGVCGDKLAAARDKILLTFKTNDAVICKKLAKMTKIPADDVIDILKKIADKIYKVGWKFKLEEDTQFLNSYPEIADKQKMHFDTRIRHQEKKEEEEAAEAKVAAKKAKLQTGRQRKNSARSRKDSQCSDIGS</sequence>
<dbReference type="PANTHER" id="PTHR12069:SF0">
    <property type="entry name" value="DNA-DIRECTED RNA POLYMERASE III SUBUNIT RPC5"/>
    <property type="match status" value="1"/>
</dbReference>
<protein>
    <recommendedName>
        <fullName evidence="4">DNA-directed RNA polymerase III subunit RPC5</fullName>
    </recommendedName>
</protein>
<dbReference type="AlphaFoldDB" id="A0A8S1D975"/>
<evidence type="ECO:0008006" key="4">
    <source>
        <dbReference type="Google" id="ProtNLM"/>
    </source>
</evidence>
<name>A0A8S1D975_9INSE</name>
<feature type="compositionally biased region" description="Basic residues" evidence="1">
    <location>
        <begin position="441"/>
        <end position="458"/>
    </location>
</feature>
<gene>
    <name evidence="2" type="ORF">CLODIP_2_CD00624</name>
</gene>
<proteinExistence type="predicted"/>
<dbReference type="InterPro" id="IPR006886">
    <property type="entry name" value="RNA_pol_III_Rpc5"/>
</dbReference>
<keyword evidence="3" id="KW-1185">Reference proteome</keyword>
<dbReference type="Pfam" id="PF04801">
    <property type="entry name" value="RPC5"/>
    <property type="match status" value="1"/>
</dbReference>
<evidence type="ECO:0000313" key="3">
    <source>
        <dbReference type="Proteomes" id="UP000494165"/>
    </source>
</evidence>
<organism evidence="2 3">
    <name type="scientific">Cloeon dipterum</name>
    <dbReference type="NCBI Taxonomy" id="197152"/>
    <lineage>
        <taxon>Eukaryota</taxon>
        <taxon>Metazoa</taxon>
        <taxon>Ecdysozoa</taxon>
        <taxon>Arthropoda</taxon>
        <taxon>Hexapoda</taxon>
        <taxon>Insecta</taxon>
        <taxon>Pterygota</taxon>
        <taxon>Palaeoptera</taxon>
        <taxon>Ephemeroptera</taxon>
        <taxon>Pisciforma</taxon>
        <taxon>Baetidae</taxon>
        <taxon>Cloeon</taxon>
    </lineage>
</organism>
<evidence type="ECO:0000256" key="1">
    <source>
        <dbReference type="SAM" id="MobiDB-lite"/>
    </source>
</evidence>
<reference evidence="2 3" key="1">
    <citation type="submission" date="2020-04" db="EMBL/GenBank/DDBJ databases">
        <authorList>
            <person name="Alioto T."/>
            <person name="Alioto T."/>
            <person name="Gomez Garrido J."/>
        </authorList>
    </citation>
    <scope>NUCLEOTIDE SEQUENCE [LARGE SCALE GENOMIC DNA]</scope>
</reference>
<comment type="caution">
    <text evidence="2">The sequence shown here is derived from an EMBL/GenBank/DDBJ whole genome shotgun (WGS) entry which is preliminary data.</text>
</comment>
<feature type="region of interest" description="Disordered" evidence="1">
    <location>
        <begin position="425"/>
        <end position="470"/>
    </location>
</feature>